<protein>
    <submittedName>
        <fullName evidence="2">Uncharacterized protein</fullName>
    </submittedName>
</protein>
<dbReference type="Proteomes" id="UP000017861">
    <property type="component" value="Unassembled WGS sequence"/>
</dbReference>
<feature type="compositionally biased region" description="Polar residues" evidence="1">
    <location>
        <begin position="13"/>
        <end position="31"/>
    </location>
</feature>
<accession>V5BBF5</accession>
<evidence type="ECO:0000313" key="2">
    <source>
        <dbReference type="EMBL" id="ESS61713.1"/>
    </source>
</evidence>
<dbReference type="EMBL" id="AYLP01000251">
    <property type="protein sequence ID" value="ESS61713.1"/>
    <property type="molecule type" value="Genomic_DNA"/>
</dbReference>
<comment type="caution">
    <text evidence="2">The sequence shown here is derived from an EMBL/GenBank/DDBJ whole genome shotgun (WGS) entry which is preliminary data.</text>
</comment>
<sequence>MHAPYAAHHARHTLQSTAAGTQPCCSTNTQMEEGEANRSGTQGSTACTHGESGPSCRHPSRRTHTHKRKRSAHSNTKAK</sequence>
<dbReference type="AlphaFoldDB" id="V5BBF5"/>
<gene>
    <name evidence="2" type="ORF">TCDM_10676</name>
</gene>
<feature type="region of interest" description="Disordered" evidence="1">
    <location>
        <begin position="1"/>
        <end position="79"/>
    </location>
</feature>
<feature type="compositionally biased region" description="Polar residues" evidence="1">
    <location>
        <begin position="38"/>
        <end position="47"/>
    </location>
</feature>
<reference evidence="2 3" key="1">
    <citation type="journal article" date="2014" name="Genome Announc.">
        <title>Trypanosoma cruzi Clone Dm28c Draft Genome Sequence.</title>
        <authorList>
            <person name="Grisard E.C."/>
            <person name="Teixeira S.M."/>
            <person name="de Almeida L.G."/>
            <person name="Stoco P.H."/>
            <person name="Gerber A.L."/>
            <person name="Talavera-Lopez C."/>
            <person name="Lima O.C."/>
            <person name="Andersson B."/>
            <person name="de Vasconcelos A.T."/>
        </authorList>
    </citation>
    <scope>NUCLEOTIDE SEQUENCE [LARGE SCALE GENOMIC DNA]</scope>
    <source>
        <strain evidence="2 3">Dm28c</strain>
    </source>
</reference>
<evidence type="ECO:0000256" key="1">
    <source>
        <dbReference type="SAM" id="MobiDB-lite"/>
    </source>
</evidence>
<name>V5BBF5_TRYCR</name>
<feature type="compositionally biased region" description="Basic residues" evidence="1">
    <location>
        <begin position="58"/>
        <end position="79"/>
    </location>
</feature>
<evidence type="ECO:0000313" key="3">
    <source>
        <dbReference type="Proteomes" id="UP000017861"/>
    </source>
</evidence>
<proteinExistence type="predicted"/>
<dbReference type="VEuPathDB" id="TriTrypDB:TCDM_10676"/>
<organism evidence="2 3">
    <name type="scientific">Trypanosoma cruzi Dm28c</name>
    <dbReference type="NCBI Taxonomy" id="1416333"/>
    <lineage>
        <taxon>Eukaryota</taxon>
        <taxon>Discoba</taxon>
        <taxon>Euglenozoa</taxon>
        <taxon>Kinetoplastea</taxon>
        <taxon>Metakinetoplastina</taxon>
        <taxon>Trypanosomatida</taxon>
        <taxon>Trypanosomatidae</taxon>
        <taxon>Trypanosoma</taxon>
        <taxon>Schizotrypanum</taxon>
    </lineage>
</organism>